<proteinExistence type="predicted"/>
<evidence type="ECO:0000313" key="3">
    <source>
        <dbReference type="Proteomes" id="UP000321393"/>
    </source>
</evidence>
<reference evidence="2 3" key="1">
    <citation type="submission" date="2019-08" db="EMBL/GenBank/DDBJ databases">
        <title>Draft genome sequences of two oriental melons (Cucumis melo L. var makuwa).</title>
        <authorList>
            <person name="Kwon S.-Y."/>
        </authorList>
    </citation>
    <scope>NUCLEOTIDE SEQUENCE [LARGE SCALE GENOMIC DNA]</scope>
    <source>
        <strain evidence="3">cv. SW 3</strain>
        <tissue evidence="2">Leaf</tissue>
    </source>
</reference>
<dbReference type="STRING" id="1194695.A0A5A7T4C2"/>
<protein>
    <submittedName>
        <fullName evidence="2">Protein VTE6</fullName>
    </submittedName>
</protein>
<organism evidence="2 3">
    <name type="scientific">Cucumis melo var. makuwa</name>
    <name type="common">Oriental melon</name>
    <dbReference type="NCBI Taxonomy" id="1194695"/>
    <lineage>
        <taxon>Eukaryota</taxon>
        <taxon>Viridiplantae</taxon>
        <taxon>Streptophyta</taxon>
        <taxon>Embryophyta</taxon>
        <taxon>Tracheophyta</taxon>
        <taxon>Spermatophyta</taxon>
        <taxon>Magnoliopsida</taxon>
        <taxon>eudicotyledons</taxon>
        <taxon>Gunneridae</taxon>
        <taxon>Pentapetalae</taxon>
        <taxon>rosids</taxon>
        <taxon>fabids</taxon>
        <taxon>Cucurbitales</taxon>
        <taxon>Cucurbitaceae</taxon>
        <taxon>Benincaseae</taxon>
        <taxon>Cucumis</taxon>
    </lineage>
</organism>
<feature type="transmembrane region" description="Helical" evidence="1">
    <location>
        <begin position="118"/>
        <end position="144"/>
    </location>
</feature>
<keyword evidence="1" id="KW-1133">Transmembrane helix</keyword>
<accession>A0A5A7T4C2</accession>
<sequence length="197" mass="22126">MHWRTDNRRTVEVSSKSRAGNFKSQQKEMFFFTSGVLCEREGKANVGSWWHRLRLLHSSSGSALDIIDLFVCERWHSASSISSSVNIGTRHHLVCTTQRRHHLYSASASSQSALLSNLLIFALGSPILISGLSLSGIASAFLLGTLTWRAFRPSSFLLVATYFVIAAIVNFQTLEEVARLEQDDFILGRRDFKSELF</sequence>
<keyword evidence="1" id="KW-0812">Transmembrane</keyword>
<comment type="caution">
    <text evidence="2">The sequence shown here is derived from an EMBL/GenBank/DDBJ whole genome shotgun (WGS) entry which is preliminary data.</text>
</comment>
<evidence type="ECO:0000313" key="2">
    <source>
        <dbReference type="EMBL" id="KAA0038332.1"/>
    </source>
</evidence>
<feature type="transmembrane region" description="Helical" evidence="1">
    <location>
        <begin position="150"/>
        <end position="171"/>
    </location>
</feature>
<keyword evidence="1" id="KW-0472">Membrane</keyword>
<dbReference type="AlphaFoldDB" id="A0A5A7T4C2"/>
<dbReference type="Proteomes" id="UP000321393">
    <property type="component" value="Unassembled WGS sequence"/>
</dbReference>
<evidence type="ECO:0000256" key="1">
    <source>
        <dbReference type="SAM" id="Phobius"/>
    </source>
</evidence>
<name>A0A5A7T4C2_CUCMM</name>
<dbReference type="EMBL" id="SSTE01018746">
    <property type="protein sequence ID" value="KAA0038332.1"/>
    <property type="molecule type" value="Genomic_DNA"/>
</dbReference>
<gene>
    <name evidence="2" type="ORF">E6C27_scaffold270G002060</name>
</gene>